<dbReference type="Proteomes" id="UP001381693">
    <property type="component" value="Unassembled WGS sequence"/>
</dbReference>
<evidence type="ECO:0000313" key="3">
    <source>
        <dbReference type="Proteomes" id="UP001381693"/>
    </source>
</evidence>
<sequence>MKTLYFFIVVSLWVCLSHGKDIENSETQTQYRLPVSLAKRDTRLYEDVVIDGLDTTIGLATAYYFRSVIPSFNDIMMKILGILIPKPEEDIDYFEIIKGNVQKVVGDYIDEHNMNQLEIYKTDLGNLMQRYFEAPITSETYPDKNTVANSLSISIISNRFLVEAGERPQSMIIHFADIASMHILVLQDVAETYTSVNFTSRWWVDLNNELDHYIDHGKRLQDDVVDWRNDMMTCSFDEGGKYDSWIVDDQVTGVYDECLVLHGNHECDDHCQAYQLQMNREVTLFIWEYMGKALMEWETLKVKAEEMASRVTGDRYV</sequence>
<dbReference type="SUPFAM" id="SSF56849">
    <property type="entry name" value="delta-Endotoxin (insectocide), N-terminal domain"/>
    <property type="match status" value="1"/>
</dbReference>
<proteinExistence type="predicted"/>
<feature type="signal peptide" evidence="1">
    <location>
        <begin position="1"/>
        <end position="19"/>
    </location>
</feature>
<dbReference type="EMBL" id="JAXCGZ010021031">
    <property type="protein sequence ID" value="KAK7061138.1"/>
    <property type="molecule type" value="Genomic_DNA"/>
</dbReference>
<evidence type="ECO:0000256" key="1">
    <source>
        <dbReference type="SAM" id="SignalP"/>
    </source>
</evidence>
<keyword evidence="3" id="KW-1185">Reference proteome</keyword>
<dbReference type="GO" id="GO:0090729">
    <property type="term" value="F:toxin activity"/>
    <property type="evidence" value="ECO:0007669"/>
    <property type="project" value="InterPro"/>
</dbReference>
<dbReference type="Gene3D" id="1.20.190.10">
    <property type="entry name" value="Pesticidal crystal protein, N-terminal domain"/>
    <property type="match status" value="1"/>
</dbReference>
<keyword evidence="1" id="KW-0732">Signal</keyword>
<dbReference type="InterPro" id="IPR036716">
    <property type="entry name" value="Pest_crys_N_sf"/>
</dbReference>
<accession>A0AAN8ZXS3</accession>
<comment type="caution">
    <text evidence="2">The sequence shown here is derived from an EMBL/GenBank/DDBJ whole genome shotgun (WGS) entry which is preliminary data.</text>
</comment>
<feature type="chain" id="PRO_5042816304" evidence="1">
    <location>
        <begin position="20"/>
        <end position="317"/>
    </location>
</feature>
<dbReference type="AlphaFoldDB" id="A0AAN8ZXS3"/>
<reference evidence="2 3" key="1">
    <citation type="submission" date="2023-11" db="EMBL/GenBank/DDBJ databases">
        <title>Halocaridina rubra genome assembly.</title>
        <authorList>
            <person name="Smith C."/>
        </authorList>
    </citation>
    <scope>NUCLEOTIDE SEQUENCE [LARGE SCALE GENOMIC DNA]</scope>
    <source>
        <strain evidence="2">EP-1</strain>
        <tissue evidence="2">Whole</tissue>
    </source>
</reference>
<name>A0AAN8ZXS3_HALRR</name>
<organism evidence="2 3">
    <name type="scientific">Halocaridina rubra</name>
    <name type="common">Hawaiian red shrimp</name>
    <dbReference type="NCBI Taxonomy" id="373956"/>
    <lineage>
        <taxon>Eukaryota</taxon>
        <taxon>Metazoa</taxon>
        <taxon>Ecdysozoa</taxon>
        <taxon>Arthropoda</taxon>
        <taxon>Crustacea</taxon>
        <taxon>Multicrustacea</taxon>
        <taxon>Malacostraca</taxon>
        <taxon>Eumalacostraca</taxon>
        <taxon>Eucarida</taxon>
        <taxon>Decapoda</taxon>
        <taxon>Pleocyemata</taxon>
        <taxon>Caridea</taxon>
        <taxon>Atyoidea</taxon>
        <taxon>Atyidae</taxon>
        <taxon>Halocaridina</taxon>
    </lineage>
</organism>
<evidence type="ECO:0000313" key="2">
    <source>
        <dbReference type="EMBL" id="KAK7061138.1"/>
    </source>
</evidence>
<gene>
    <name evidence="2" type="ORF">SK128_026712</name>
</gene>
<protein>
    <submittedName>
        <fullName evidence="2">Uncharacterized protein</fullName>
    </submittedName>
</protein>